<dbReference type="EMBL" id="QXVO01000022">
    <property type="protein sequence ID" value="RIO45347.1"/>
    <property type="molecule type" value="Genomic_DNA"/>
</dbReference>
<dbReference type="Proteomes" id="UP000285625">
    <property type="component" value="Unassembled WGS sequence"/>
</dbReference>
<evidence type="ECO:0000313" key="2">
    <source>
        <dbReference type="Proteomes" id="UP000285625"/>
    </source>
</evidence>
<accession>A0A0A8HPW8</accession>
<sequence length="307" mass="36411">MSEIIPFPKRKHKIEKDMIAFFNQGDYERVYDLFITYEASFELTSQLALMKCETLWELKSYLELKEEANILLSQGFQPYDTFMIYYVKSLFELKQYHAVIEVINQVIDEVNEHQTRLVFLPIKDQATAELNKRKDYFHHQLQSFFSLSNGEQTKLLLDLIDDHAYQYADTFAFYIKHESLNHRLMTLILEYLKFARYEQPLHIEKFGLHTEVKPHRLKGVSHTSFSNQLMPKIIEWLEKAMPSLVSEAYVHLNTHNIALYPFEIASIDTIDHWLKAYQIYFKSLTGEENKKDDDLHALVELINLLNT</sequence>
<gene>
    <name evidence="1" type="ORF">BUZ57_07935</name>
</gene>
<reference evidence="1 2" key="1">
    <citation type="journal article" date="2016" name="Front. Microbiol.">
        <title>Comprehensive Phylogenetic Analysis of Bovine Non-aureus Staphylococci Species Based on Whole-Genome Sequencing.</title>
        <authorList>
            <person name="Naushad S."/>
            <person name="Barkema H.W."/>
            <person name="Luby C."/>
            <person name="Condas L.A."/>
            <person name="Nobrega D.B."/>
            <person name="Carson D.A."/>
            <person name="De Buck J."/>
        </authorList>
    </citation>
    <scope>NUCLEOTIDE SEQUENCE [LARGE SCALE GENOMIC DNA]</scope>
    <source>
        <strain evidence="1 2">SNUC 5959</strain>
    </source>
</reference>
<dbReference type="STRING" id="1284.SHYC_06235"/>
<dbReference type="KEGG" id="shu:SHYC_06235"/>
<proteinExistence type="predicted"/>
<dbReference type="GeneID" id="41073039"/>
<dbReference type="AlphaFoldDB" id="A0A0A8HPW8"/>
<evidence type="ECO:0000313" key="1">
    <source>
        <dbReference type="EMBL" id="RIO45347.1"/>
    </source>
</evidence>
<dbReference type="HOGENOM" id="CLU_902876_0_0_9"/>
<name>A0A0A8HPW8_STAHY</name>
<dbReference type="RefSeq" id="WP_039645349.1">
    <property type="nucleotide sequence ID" value="NZ_CP008747.1"/>
</dbReference>
<comment type="caution">
    <text evidence="1">The sequence shown here is derived from an EMBL/GenBank/DDBJ whole genome shotgun (WGS) entry which is preliminary data.</text>
</comment>
<organism evidence="1 2">
    <name type="scientific">Staphylococcus hyicus</name>
    <dbReference type="NCBI Taxonomy" id="1284"/>
    <lineage>
        <taxon>Bacteria</taxon>
        <taxon>Bacillati</taxon>
        <taxon>Bacillota</taxon>
        <taxon>Bacilli</taxon>
        <taxon>Bacillales</taxon>
        <taxon>Staphylococcaceae</taxon>
        <taxon>Staphylococcus</taxon>
    </lineage>
</organism>
<protein>
    <submittedName>
        <fullName evidence="1">Uncharacterized protein</fullName>
    </submittedName>
</protein>